<proteinExistence type="predicted"/>
<evidence type="ECO:0000313" key="2">
    <source>
        <dbReference type="EMBL" id="TKR96057.1"/>
    </source>
</evidence>
<reference evidence="2 3" key="1">
    <citation type="journal article" date="2015" name="Genome Biol.">
        <title>Comparative genomics of Steinernema reveals deeply conserved gene regulatory networks.</title>
        <authorList>
            <person name="Dillman A.R."/>
            <person name="Macchietto M."/>
            <person name="Porter C.F."/>
            <person name="Rogers A."/>
            <person name="Williams B."/>
            <person name="Antoshechkin I."/>
            <person name="Lee M.M."/>
            <person name="Goodwin Z."/>
            <person name="Lu X."/>
            <person name="Lewis E.E."/>
            <person name="Goodrich-Blair H."/>
            <person name="Stock S.P."/>
            <person name="Adams B.J."/>
            <person name="Sternberg P.W."/>
            <person name="Mortazavi A."/>
        </authorList>
    </citation>
    <scope>NUCLEOTIDE SEQUENCE [LARGE SCALE GENOMIC DNA]</scope>
    <source>
        <strain evidence="2 3">ALL</strain>
    </source>
</reference>
<dbReference type="AlphaFoldDB" id="A0A4U5PHF2"/>
<evidence type="ECO:0000256" key="1">
    <source>
        <dbReference type="SAM" id="MobiDB-lite"/>
    </source>
</evidence>
<keyword evidence="3" id="KW-1185">Reference proteome</keyword>
<evidence type="ECO:0000313" key="3">
    <source>
        <dbReference type="Proteomes" id="UP000298663"/>
    </source>
</evidence>
<accession>A0A4U5PHF2</accession>
<comment type="caution">
    <text evidence="2">The sequence shown here is derived from an EMBL/GenBank/DDBJ whole genome shotgun (WGS) entry which is preliminary data.</text>
</comment>
<gene>
    <name evidence="2" type="ORF">L596_010134</name>
</gene>
<sequence length="71" mass="8023">MWLRDDVEAYQGESRSQIVQIRRRISANGRTQGLPCRKMPTNEGPGTQSSPNFQKQLDACIKAENNHFACS</sequence>
<dbReference type="Proteomes" id="UP000298663">
    <property type="component" value="Unassembled WGS sequence"/>
</dbReference>
<dbReference type="EMBL" id="AZBU02000002">
    <property type="protein sequence ID" value="TKR96057.1"/>
    <property type="molecule type" value="Genomic_DNA"/>
</dbReference>
<protein>
    <submittedName>
        <fullName evidence="2">Uncharacterized protein</fullName>
    </submittedName>
</protein>
<organism evidence="2 3">
    <name type="scientific">Steinernema carpocapsae</name>
    <name type="common">Entomopathogenic nematode</name>
    <dbReference type="NCBI Taxonomy" id="34508"/>
    <lineage>
        <taxon>Eukaryota</taxon>
        <taxon>Metazoa</taxon>
        <taxon>Ecdysozoa</taxon>
        <taxon>Nematoda</taxon>
        <taxon>Chromadorea</taxon>
        <taxon>Rhabditida</taxon>
        <taxon>Tylenchina</taxon>
        <taxon>Panagrolaimomorpha</taxon>
        <taxon>Strongyloidoidea</taxon>
        <taxon>Steinernematidae</taxon>
        <taxon>Steinernema</taxon>
    </lineage>
</organism>
<name>A0A4U5PHF2_STECR</name>
<feature type="region of interest" description="Disordered" evidence="1">
    <location>
        <begin position="29"/>
        <end position="52"/>
    </location>
</feature>
<reference evidence="2 3" key="2">
    <citation type="journal article" date="2019" name="G3 (Bethesda)">
        <title>Hybrid Assembly of the Genome of the Entomopathogenic Nematode Steinernema carpocapsae Identifies the X-Chromosome.</title>
        <authorList>
            <person name="Serra L."/>
            <person name="Macchietto M."/>
            <person name="Macias-Munoz A."/>
            <person name="McGill C.J."/>
            <person name="Rodriguez I.M."/>
            <person name="Rodriguez B."/>
            <person name="Murad R."/>
            <person name="Mortazavi A."/>
        </authorList>
    </citation>
    <scope>NUCLEOTIDE SEQUENCE [LARGE SCALE GENOMIC DNA]</scope>
    <source>
        <strain evidence="2 3">ALL</strain>
    </source>
</reference>